<dbReference type="Pfam" id="PF10326">
    <property type="entry name" value="7TM_GPCR_Str"/>
    <property type="match status" value="1"/>
</dbReference>
<protein>
    <submittedName>
        <fullName evidence="3">G protein-coupled receptor</fullName>
    </submittedName>
</protein>
<accession>A0A915DQM9</accession>
<evidence type="ECO:0000313" key="3">
    <source>
        <dbReference type="WBParaSite" id="jg22614"/>
    </source>
</evidence>
<feature type="transmembrane region" description="Helical" evidence="1">
    <location>
        <begin position="320"/>
        <end position="341"/>
    </location>
</feature>
<dbReference type="PANTHER" id="PTHR22943:SF248">
    <property type="entry name" value="SEVEN TM RECEPTOR"/>
    <property type="match status" value="1"/>
</dbReference>
<name>A0A915DQM9_9BILA</name>
<reference evidence="3" key="1">
    <citation type="submission" date="2022-11" db="UniProtKB">
        <authorList>
            <consortium name="WormBaseParasite"/>
        </authorList>
    </citation>
    <scope>IDENTIFICATION</scope>
</reference>
<dbReference type="Proteomes" id="UP000887574">
    <property type="component" value="Unplaced"/>
</dbReference>
<proteinExistence type="predicted"/>
<feature type="transmembrane region" description="Helical" evidence="1">
    <location>
        <begin position="22"/>
        <end position="44"/>
    </location>
</feature>
<dbReference type="Pfam" id="PF10317">
    <property type="entry name" value="7TM_GPCR_Srd"/>
    <property type="match status" value="1"/>
</dbReference>
<dbReference type="AlphaFoldDB" id="A0A915DQM9"/>
<dbReference type="PANTHER" id="PTHR22943">
    <property type="entry name" value="7-TRANSMEMBRANE DOMAIN RECEPTOR C.ELEGANS"/>
    <property type="match status" value="1"/>
</dbReference>
<sequence>MVLNCLFLVVTRLRRVEAFQEVVIFASNISVGYIFVSLAMLAVAPQSLVLGAMSICVPHGFLAQFDPTLLSLVACFGAGCLMYTFLTMSVMLMFRYNVTCKTSSMSSIFNQKNIFLFLVLSVIFSFIEFVLLHHSVVDPNHVLERLNQSKELTNRLELDIVEFGGRSSAVSRIIGQHNSSLYQEMHNDTASSVQVVQVVHGASNSTGAAIVNYNNVMAGRLTVGVFGFDYTRNPIFFLSLSIFTATNVLCSIIVLIVPLVIACKLRGNQTSMSDKSKEEHLKLTKLLIVNAYLPVILVAVPAINYFTSLVQKQSMPFQEFLGMFCIAPIPVIFPITFMLLIPELRQTTLQLIFCTMWAHRRKANQQKAAEKANQNNGRKI</sequence>
<feature type="transmembrane region" description="Helical" evidence="1">
    <location>
        <begin position="235"/>
        <end position="265"/>
    </location>
</feature>
<keyword evidence="1" id="KW-1133">Transmembrane helix</keyword>
<keyword evidence="1" id="KW-0812">Transmembrane</keyword>
<feature type="transmembrane region" description="Helical" evidence="1">
    <location>
        <begin position="114"/>
        <end position="136"/>
    </location>
</feature>
<organism evidence="2 3">
    <name type="scientific">Ditylenchus dipsaci</name>
    <dbReference type="NCBI Taxonomy" id="166011"/>
    <lineage>
        <taxon>Eukaryota</taxon>
        <taxon>Metazoa</taxon>
        <taxon>Ecdysozoa</taxon>
        <taxon>Nematoda</taxon>
        <taxon>Chromadorea</taxon>
        <taxon>Rhabditida</taxon>
        <taxon>Tylenchina</taxon>
        <taxon>Tylenchomorpha</taxon>
        <taxon>Sphaerularioidea</taxon>
        <taxon>Anguinidae</taxon>
        <taxon>Anguininae</taxon>
        <taxon>Ditylenchus</taxon>
    </lineage>
</organism>
<dbReference type="WBParaSite" id="jg22614">
    <property type="protein sequence ID" value="jg22614"/>
    <property type="gene ID" value="jg22614"/>
</dbReference>
<dbReference type="InterPro" id="IPR019421">
    <property type="entry name" value="7TM_GPCR_serpentine_rcpt_Srd"/>
</dbReference>
<keyword evidence="2" id="KW-1185">Reference proteome</keyword>
<evidence type="ECO:0000313" key="2">
    <source>
        <dbReference type="Proteomes" id="UP000887574"/>
    </source>
</evidence>
<dbReference type="InterPro" id="IPR019428">
    <property type="entry name" value="7TM_GPCR_serpentine_rcpt_Str"/>
</dbReference>
<keyword evidence="1" id="KW-0472">Membrane</keyword>
<evidence type="ECO:0000256" key="1">
    <source>
        <dbReference type="SAM" id="Phobius"/>
    </source>
</evidence>
<feature type="transmembrane region" description="Helical" evidence="1">
    <location>
        <begin position="69"/>
        <end position="94"/>
    </location>
</feature>
<feature type="transmembrane region" description="Helical" evidence="1">
    <location>
        <begin position="286"/>
        <end position="308"/>
    </location>
</feature>